<keyword evidence="3" id="KW-1185">Reference proteome</keyword>
<dbReference type="RefSeq" id="WP_386414093.1">
    <property type="nucleotide sequence ID" value="NZ_JBHSZO010000014.1"/>
</dbReference>
<name>A0ABW2GGJ1_9ACTN</name>
<sequence>MAQADPTARPGRAGARTVLERHLGAQATELLRGLRGYEEAGGRSAAASARLVRGAARRISAALAAYPELSEPQWARQLGAELEWLSEQIVREHAYAERLERLLGAVARLAGPDDPGLRTPGGAGTARAAALLQRRLGLARSRAHTAALEALGSARFHAAVDAVALLASEAPLREAGSTDVLHEALAGVERQLAREVASLPLEVAAQPYNAQALARGLGPAAEQDAPWERVRALLRRARYAHEVLAPAAPVRLTAASRALNGHRDAGEAAREAAAAARTPRITPATAYALGVLHADQRQEVEAARFAFGRLWRRGAG</sequence>
<dbReference type="EMBL" id="JBHSZO010000014">
    <property type="protein sequence ID" value="MFC7218673.1"/>
    <property type="molecule type" value="Genomic_DNA"/>
</dbReference>
<dbReference type="Gene3D" id="1.40.20.10">
    <property type="entry name" value="CHAD domain"/>
    <property type="match status" value="1"/>
</dbReference>
<evidence type="ECO:0000313" key="3">
    <source>
        <dbReference type="Proteomes" id="UP001596413"/>
    </source>
</evidence>
<dbReference type="Proteomes" id="UP001596413">
    <property type="component" value="Unassembled WGS sequence"/>
</dbReference>
<evidence type="ECO:0000313" key="2">
    <source>
        <dbReference type="EMBL" id="MFC7218673.1"/>
    </source>
</evidence>
<evidence type="ECO:0000259" key="1">
    <source>
        <dbReference type="PROSITE" id="PS51708"/>
    </source>
</evidence>
<accession>A0ABW2GGJ1</accession>
<dbReference type="Pfam" id="PF05235">
    <property type="entry name" value="CHAD"/>
    <property type="match status" value="1"/>
</dbReference>
<protein>
    <submittedName>
        <fullName evidence="2">CHAD domain-containing protein</fullName>
    </submittedName>
</protein>
<gene>
    <name evidence="2" type="ORF">ACFQLX_10910</name>
</gene>
<dbReference type="InterPro" id="IPR007899">
    <property type="entry name" value="CHAD_dom"/>
</dbReference>
<dbReference type="InterPro" id="IPR038186">
    <property type="entry name" value="CHAD_dom_sf"/>
</dbReference>
<dbReference type="SMART" id="SM00880">
    <property type="entry name" value="CHAD"/>
    <property type="match status" value="1"/>
</dbReference>
<reference evidence="3" key="1">
    <citation type="journal article" date="2019" name="Int. J. Syst. Evol. Microbiol.">
        <title>The Global Catalogue of Microorganisms (GCM) 10K type strain sequencing project: providing services to taxonomists for standard genome sequencing and annotation.</title>
        <authorList>
            <consortium name="The Broad Institute Genomics Platform"/>
            <consortium name="The Broad Institute Genome Sequencing Center for Infectious Disease"/>
            <person name="Wu L."/>
            <person name="Ma J."/>
        </authorList>
    </citation>
    <scope>NUCLEOTIDE SEQUENCE [LARGE SCALE GENOMIC DNA]</scope>
    <source>
        <strain evidence="3">CGMCC 1.13681</strain>
    </source>
</reference>
<proteinExistence type="predicted"/>
<comment type="caution">
    <text evidence="2">The sequence shown here is derived from an EMBL/GenBank/DDBJ whole genome shotgun (WGS) entry which is preliminary data.</text>
</comment>
<feature type="domain" description="CHAD" evidence="1">
    <location>
        <begin position="12"/>
        <end position="316"/>
    </location>
</feature>
<dbReference type="PROSITE" id="PS51708">
    <property type="entry name" value="CHAD"/>
    <property type="match status" value="1"/>
</dbReference>
<organism evidence="2 3">
    <name type="scientific">Streptomyces polyrhachis</name>
    <dbReference type="NCBI Taxonomy" id="1282885"/>
    <lineage>
        <taxon>Bacteria</taxon>
        <taxon>Bacillati</taxon>
        <taxon>Actinomycetota</taxon>
        <taxon>Actinomycetes</taxon>
        <taxon>Kitasatosporales</taxon>
        <taxon>Streptomycetaceae</taxon>
        <taxon>Streptomyces</taxon>
    </lineage>
</organism>